<keyword evidence="1" id="KW-0812">Transmembrane</keyword>
<evidence type="ECO:0000259" key="2">
    <source>
        <dbReference type="PROSITE" id="PS50887"/>
    </source>
</evidence>
<evidence type="ECO:0000313" key="3">
    <source>
        <dbReference type="EMBL" id="GAA1565097.1"/>
    </source>
</evidence>
<dbReference type="NCBIfam" id="TIGR00254">
    <property type="entry name" value="GGDEF"/>
    <property type="match status" value="1"/>
</dbReference>
<dbReference type="InterPro" id="IPR052163">
    <property type="entry name" value="DGC-Regulatory_Protein"/>
</dbReference>
<dbReference type="SMART" id="SM00267">
    <property type="entry name" value="GGDEF"/>
    <property type="match status" value="1"/>
</dbReference>
<dbReference type="InterPro" id="IPR043128">
    <property type="entry name" value="Rev_trsase/Diguanyl_cyclase"/>
</dbReference>
<accession>A0ABP4NRV7</accession>
<evidence type="ECO:0000313" key="4">
    <source>
        <dbReference type="Proteomes" id="UP001501470"/>
    </source>
</evidence>
<dbReference type="EMBL" id="BAAAQD010000035">
    <property type="protein sequence ID" value="GAA1565097.1"/>
    <property type="molecule type" value="Genomic_DNA"/>
</dbReference>
<feature type="domain" description="GGDEF" evidence="2">
    <location>
        <begin position="213"/>
        <end position="344"/>
    </location>
</feature>
<keyword evidence="1" id="KW-0472">Membrane</keyword>
<sequence length="345" mass="36793">MDLPLHRVRRSIEWAGLISRSVSVLWIVVSIAVMSLPPLTTIWVLPLILTNLVAVYALRSVAHPRYRTLNPLLVALDTATCVGAVLATSRWASDVGLWPIFVISIVIGAFRCQLAGALLTWLATAAGGVALYVWADQIAGRPMPADLVTMAPALHLVVAVLAGLLARGHRNQLRQLGEARAKLRHLALHDPLTGLGNRNLLDEHTRTALTPGTPASVLVLDLDGFKAVNDTLGHAAGDELLRIVAARLRTHAREGDLVTRLGGDEFVVLLPDTPAAAADEVAARLRAALLDPITIDGRPVHIAASIGAATDTDTTLDALLRAADAGMYREKATRRLHPVPAMHAA</sequence>
<feature type="transmembrane region" description="Helical" evidence="1">
    <location>
        <begin position="118"/>
        <end position="135"/>
    </location>
</feature>
<dbReference type="PANTHER" id="PTHR46663">
    <property type="entry name" value="DIGUANYLATE CYCLASE DGCT-RELATED"/>
    <property type="match status" value="1"/>
</dbReference>
<feature type="transmembrane region" description="Helical" evidence="1">
    <location>
        <begin position="147"/>
        <end position="166"/>
    </location>
</feature>
<keyword evidence="1" id="KW-1133">Transmembrane helix</keyword>
<reference evidence="4" key="1">
    <citation type="journal article" date="2019" name="Int. J. Syst. Evol. Microbiol.">
        <title>The Global Catalogue of Microorganisms (GCM) 10K type strain sequencing project: providing services to taxonomists for standard genome sequencing and annotation.</title>
        <authorList>
            <consortium name="The Broad Institute Genomics Platform"/>
            <consortium name="The Broad Institute Genome Sequencing Center for Infectious Disease"/>
            <person name="Wu L."/>
            <person name="Ma J."/>
        </authorList>
    </citation>
    <scope>NUCLEOTIDE SEQUENCE [LARGE SCALE GENOMIC DNA]</scope>
    <source>
        <strain evidence="4">JCM 15933</strain>
    </source>
</reference>
<feature type="transmembrane region" description="Helical" evidence="1">
    <location>
        <begin position="95"/>
        <end position="111"/>
    </location>
</feature>
<protein>
    <recommendedName>
        <fullName evidence="2">GGDEF domain-containing protein</fullName>
    </recommendedName>
</protein>
<organism evidence="3 4">
    <name type="scientific">Dactylosporangium maewongense</name>
    <dbReference type="NCBI Taxonomy" id="634393"/>
    <lineage>
        <taxon>Bacteria</taxon>
        <taxon>Bacillati</taxon>
        <taxon>Actinomycetota</taxon>
        <taxon>Actinomycetes</taxon>
        <taxon>Micromonosporales</taxon>
        <taxon>Micromonosporaceae</taxon>
        <taxon>Dactylosporangium</taxon>
    </lineage>
</organism>
<name>A0ABP4NRV7_9ACTN</name>
<evidence type="ECO:0000256" key="1">
    <source>
        <dbReference type="SAM" id="Phobius"/>
    </source>
</evidence>
<dbReference type="InterPro" id="IPR000160">
    <property type="entry name" value="GGDEF_dom"/>
</dbReference>
<dbReference type="InterPro" id="IPR029787">
    <property type="entry name" value="Nucleotide_cyclase"/>
</dbReference>
<dbReference type="PANTHER" id="PTHR46663:SF4">
    <property type="entry name" value="DIGUANYLATE CYCLASE DGCT-RELATED"/>
    <property type="match status" value="1"/>
</dbReference>
<feature type="transmembrane region" description="Helical" evidence="1">
    <location>
        <begin position="12"/>
        <end position="34"/>
    </location>
</feature>
<dbReference type="SUPFAM" id="SSF55073">
    <property type="entry name" value="Nucleotide cyclase"/>
    <property type="match status" value="1"/>
</dbReference>
<dbReference type="Gene3D" id="3.30.70.270">
    <property type="match status" value="1"/>
</dbReference>
<dbReference type="PROSITE" id="PS50887">
    <property type="entry name" value="GGDEF"/>
    <property type="match status" value="1"/>
</dbReference>
<gene>
    <name evidence="3" type="ORF">GCM10009827_103330</name>
</gene>
<dbReference type="CDD" id="cd01949">
    <property type="entry name" value="GGDEF"/>
    <property type="match status" value="1"/>
</dbReference>
<dbReference type="Pfam" id="PF00990">
    <property type="entry name" value="GGDEF"/>
    <property type="match status" value="1"/>
</dbReference>
<dbReference type="Proteomes" id="UP001501470">
    <property type="component" value="Unassembled WGS sequence"/>
</dbReference>
<feature type="transmembrane region" description="Helical" evidence="1">
    <location>
        <begin position="40"/>
        <end position="58"/>
    </location>
</feature>
<keyword evidence="4" id="KW-1185">Reference proteome</keyword>
<feature type="transmembrane region" description="Helical" evidence="1">
    <location>
        <begin position="70"/>
        <end position="89"/>
    </location>
</feature>
<comment type="caution">
    <text evidence="3">The sequence shown here is derived from an EMBL/GenBank/DDBJ whole genome shotgun (WGS) entry which is preliminary data.</text>
</comment>
<proteinExistence type="predicted"/>
<dbReference type="RefSeq" id="WP_344512885.1">
    <property type="nucleotide sequence ID" value="NZ_BAAAQD010000035.1"/>
</dbReference>